<keyword evidence="5" id="KW-1185">Reference proteome</keyword>
<dbReference type="Gene3D" id="1.20.1090.10">
    <property type="entry name" value="Dehydroquinate synthase-like - alpha domain"/>
    <property type="match status" value="1"/>
</dbReference>
<dbReference type="InterPro" id="IPR044731">
    <property type="entry name" value="BDH-like"/>
</dbReference>
<proteinExistence type="predicted"/>
<dbReference type="GO" id="GO:1990002">
    <property type="term" value="F:methylglyoxal reductase (NADPH) (acetol producing) activity"/>
    <property type="evidence" value="ECO:0007669"/>
    <property type="project" value="TreeGrafter"/>
</dbReference>
<dbReference type="Proteomes" id="UP001144256">
    <property type="component" value="Unassembled WGS sequence"/>
</dbReference>
<dbReference type="InterPro" id="IPR018211">
    <property type="entry name" value="ADH_Fe_CS"/>
</dbReference>
<dbReference type="GO" id="GO:0046872">
    <property type="term" value="F:metal ion binding"/>
    <property type="evidence" value="ECO:0007669"/>
    <property type="project" value="InterPro"/>
</dbReference>
<sequence>MKNFEYYSPVKILFGQGKRHSLGEEIKDKYKRVLLAVSKGPFRENGTFKDIKDSLEKQGIQVFEMGDIDSNPRLSSVVEGAEICKENDIECVIALGGGSAMDCSKVIAAAAKTDVNPYNFLWGDKVEMKDSLDVITIPTIAATGTEVNNWAVIVDDDTKEKGDCQIAFPTIALMDPEIFASAPLRLTLWGAMDILSHTFEFYFNGYTGSIFQSRFSESILLATMECIERLVKDEKDIEARGELMWCAVMAWGGLTKIGREDPDMACHSIEVCFSGYLDTHHGACLGVMTPRWMEMTYKEAPEIFARFARNVMGIEEDDDLEAAKLGVAKYKAWLKQVGAPNTYFDIGNKEFNDEQLNHVAKTAWKIYDGNIGRIKKWNLEEIIELLSAGRIKY</sequence>
<dbReference type="InterPro" id="IPR056798">
    <property type="entry name" value="ADH_Fe_C"/>
</dbReference>
<dbReference type="GO" id="GO:1990362">
    <property type="term" value="F:butanol dehydrogenase (NAD+) activity"/>
    <property type="evidence" value="ECO:0007669"/>
    <property type="project" value="InterPro"/>
</dbReference>
<dbReference type="CDD" id="cd08187">
    <property type="entry name" value="BDH"/>
    <property type="match status" value="1"/>
</dbReference>
<keyword evidence="1" id="KW-0560">Oxidoreductase</keyword>
<dbReference type="InterPro" id="IPR001670">
    <property type="entry name" value="ADH_Fe/GldA"/>
</dbReference>
<evidence type="ECO:0000313" key="4">
    <source>
        <dbReference type="EMBL" id="GKX28311.1"/>
    </source>
</evidence>
<evidence type="ECO:0000259" key="3">
    <source>
        <dbReference type="Pfam" id="PF25137"/>
    </source>
</evidence>
<feature type="domain" description="Alcohol dehydrogenase iron-type/glycerol dehydrogenase GldA" evidence="2">
    <location>
        <begin position="9"/>
        <end position="176"/>
    </location>
</feature>
<dbReference type="Pfam" id="PF00465">
    <property type="entry name" value="Fe-ADH"/>
    <property type="match status" value="1"/>
</dbReference>
<dbReference type="PANTHER" id="PTHR43633">
    <property type="entry name" value="ALCOHOL DEHYDROGENASE YQHD"/>
    <property type="match status" value="1"/>
</dbReference>
<accession>A0A9W5Y921</accession>
<comment type="caution">
    <text evidence="4">The sequence shown here is derived from an EMBL/GenBank/DDBJ whole genome shotgun (WGS) entry which is preliminary data.</text>
</comment>
<reference evidence="4" key="1">
    <citation type="submission" date="2022-06" db="EMBL/GenBank/DDBJ databases">
        <title>Vallitalea longa sp. nov., an anaerobic bacterium isolated from marine sediment.</title>
        <authorList>
            <person name="Hirano S."/>
            <person name="Terahara T."/>
            <person name="Mori K."/>
            <person name="Hamada M."/>
            <person name="Matsumoto R."/>
            <person name="Kobayashi T."/>
        </authorList>
    </citation>
    <scope>NUCLEOTIDE SEQUENCE</scope>
    <source>
        <strain evidence="4">SH18-1</strain>
    </source>
</reference>
<dbReference type="GO" id="GO:0008106">
    <property type="term" value="F:alcohol dehydrogenase (NADP+) activity"/>
    <property type="evidence" value="ECO:0007669"/>
    <property type="project" value="TreeGrafter"/>
</dbReference>
<dbReference type="SUPFAM" id="SSF56796">
    <property type="entry name" value="Dehydroquinate synthase-like"/>
    <property type="match status" value="1"/>
</dbReference>
<dbReference type="AlphaFoldDB" id="A0A9W5Y921"/>
<evidence type="ECO:0000259" key="2">
    <source>
        <dbReference type="Pfam" id="PF00465"/>
    </source>
</evidence>
<evidence type="ECO:0000313" key="5">
    <source>
        <dbReference type="Proteomes" id="UP001144256"/>
    </source>
</evidence>
<dbReference type="PROSITE" id="PS00913">
    <property type="entry name" value="ADH_IRON_1"/>
    <property type="match status" value="1"/>
</dbReference>
<dbReference type="PANTHER" id="PTHR43633:SF1">
    <property type="entry name" value="ALCOHOL DEHYDROGENASE YQHD"/>
    <property type="match status" value="1"/>
</dbReference>
<organism evidence="4 5">
    <name type="scientific">Vallitalea longa</name>
    <dbReference type="NCBI Taxonomy" id="2936439"/>
    <lineage>
        <taxon>Bacteria</taxon>
        <taxon>Bacillati</taxon>
        <taxon>Bacillota</taxon>
        <taxon>Clostridia</taxon>
        <taxon>Lachnospirales</taxon>
        <taxon>Vallitaleaceae</taxon>
        <taxon>Vallitalea</taxon>
    </lineage>
</organism>
<feature type="domain" description="Fe-containing alcohol dehydrogenase-like C-terminal" evidence="3">
    <location>
        <begin position="190"/>
        <end position="387"/>
    </location>
</feature>
<name>A0A9W5Y921_9FIRM</name>
<dbReference type="RefSeq" id="WP_281812454.1">
    <property type="nucleotide sequence ID" value="NZ_BRLB01000001.1"/>
</dbReference>
<evidence type="ECO:0000256" key="1">
    <source>
        <dbReference type="ARBA" id="ARBA00023002"/>
    </source>
</evidence>
<dbReference type="Pfam" id="PF25137">
    <property type="entry name" value="ADH_Fe_C"/>
    <property type="match status" value="1"/>
</dbReference>
<gene>
    <name evidence="4" type="ORF">SH1V18_07910</name>
</gene>
<dbReference type="EMBL" id="BRLB01000001">
    <property type="protein sequence ID" value="GKX28311.1"/>
    <property type="molecule type" value="Genomic_DNA"/>
</dbReference>
<dbReference type="FunFam" id="3.40.50.1970:FF:000003">
    <property type="entry name" value="Alcohol dehydrogenase, iron-containing"/>
    <property type="match status" value="1"/>
</dbReference>
<dbReference type="Gene3D" id="3.40.50.1970">
    <property type="match status" value="1"/>
</dbReference>
<protein>
    <submittedName>
        <fullName evidence="4">NADH-dependent alcohol dehydrogenase</fullName>
    </submittedName>
</protein>
<dbReference type="GO" id="GO:0005829">
    <property type="term" value="C:cytosol"/>
    <property type="evidence" value="ECO:0007669"/>
    <property type="project" value="TreeGrafter"/>
</dbReference>